<comment type="similarity">
    <text evidence="1">Belongs to the LysR transcriptional regulatory family.</text>
</comment>
<evidence type="ECO:0000256" key="4">
    <source>
        <dbReference type="ARBA" id="ARBA00023163"/>
    </source>
</evidence>
<comment type="caution">
    <text evidence="6">The sequence shown here is derived from an EMBL/GenBank/DDBJ whole genome shotgun (WGS) entry which is preliminary data.</text>
</comment>
<name>A0A542ZRX3_9ACTN</name>
<dbReference type="Proteomes" id="UP000316196">
    <property type="component" value="Unassembled WGS sequence"/>
</dbReference>
<evidence type="ECO:0000313" key="7">
    <source>
        <dbReference type="Proteomes" id="UP000316196"/>
    </source>
</evidence>
<reference evidence="6 7" key="1">
    <citation type="submission" date="2019-06" db="EMBL/GenBank/DDBJ databases">
        <title>Sequencing the genomes of 1000 actinobacteria strains.</title>
        <authorList>
            <person name="Klenk H.-P."/>
        </authorList>
    </citation>
    <scope>NUCLEOTIDE SEQUENCE [LARGE SCALE GENOMIC DNA]</scope>
    <source>
        <strain evidence="6 7">DSM 8251</strain>
    </source>
</reference>
<dbReference type="Gene3D" id="3.40.190.290">
    <property type="match status" value="1"/>
</dbReference>
<keyword evidence="7" id="KW-1185">Reference proteome</keyword>
<dbReference type="InterPro" id="IPR000847">
    <property type="entry name" value="LysR_HTH_N"/>
</dbReference>
<dbReference type="AlphaFoldDB" id="A0A542ZRX3"/>
<keyword evidence="3 6" id="KW-0238">DNA-binding</keyword>
<gene>
    <name evidence="6" type="ORF">FB460_0891</name>
</gene>
<organism evidence="6 7">
    <name type="scientific">Propioniferax innocua</name>
    <dbReference type="NCBI Taxonomy" id="1753"/>
    <lineage>
        <taxon>Bacteria</taxon>
        <taxon>Bacillati</taxon>
        <taxon>Actinomycetota</taxon>
        <taxon>Actinomycetes</taxon>
        <taxon>Propionibacteriales</taxon>
        <taxon>Propionibacteriaceae</taxon>
        <taxon>Propioniferax</taxon>
    </lineage>
</organism>
<dbReference type="GO" id="GO:0003677">
    <property type="term" value="F:DNA binding"/>
    <property type="evidence" value="ECO:0007669"/>
    <property type="project" value="UniProtKB-KW"/>
</dbReference>
<dbReference type="SUPFAM" id="SSF53850">
    <property type="entry name" value="Periplasmic binding protein-like II"/>
    <property type="match status" value="1"/>
</dbReference>
<dbReference type="GO" id="GO:0003700">
    <property type="term" value="F:DNA-binding transcription factor activity"/>
    <property type="evidence" value="ECO:0007669"/>
    <property type="project" value="InterPro"/>
</dbReference>
<feature type="domain" description="HTH lysR-type" evidence="5">
    <location>
        <begin position="2"/>
        <end position="59"/>
    </location>
</feature>
<proteinExistence type="inferred from homology"/>
<evidence type="ECO:0000256" key="3">
    <source>
        <dbReference type="ARBA" id="ARBA00023125"/>
    </source>
</evidence>
<evidence type="ECO:0000259" key="5">
    <source>
        <dbReference type="PROSITE" id="PS50931"/>
    </source>
</evidence>
<evidence type="ECO:0000256" key="1">
    <source>
        <dbReference type="ARBA" id="ARBA00009437"/>
    </source>
</evidence>
<dbReference type="Gene3D" id="1.10.10.10">
    <property type="entry name" value="Winged helix-like DNA-binding domain superfamily/Winged helix DNA-binding domain"/>
    <property type="match status" value="1"/>
</dbReference>
<dbReference type="PANTHER" id="PTHR30346:SF29">
    <property type="entry name" value="LYSR SUBSTRATE-BINDING"/>
    <property type="match status" value="1"/>
</dbReference>
<evidence type="ECO:0000256" key="2">
    <source>
        <dbReference type="ARBA" id="ARBA00023015"/>
    </source>
</evidence>
<dbReference type="InterPro" id="IPR036388">
    <property type="entry name" value="WH-like_DNA-bd_sf"/>
</dbReference>
<sequence>MLDMKRLRLLWEFHTRGTIAEVADALNYTRSAVSQQLSLLEREAGTPLLRKVGRRLELTATGEALVVEVERLLNDMERAESVLQSGAVGVRIRVASFQTAVLALFPAALQIIRRTAPELRVELVQYEPETALSETWARRFDLVVAEHYPGHAAPHFPGLDRIPLTSDLISLALPPSGTGAAFDEVTCIEDATDLPWVMEPPGTATRHWAEQACRRAGFEPDIRFETADLQAHVRLVETGNAVALLPGLVHTSTPTVRLVDLPDAPHRSVFTAAREASAGHTAIATVRAALEEVATWR</sequence>
<dbReference type="InterPro" id="IPR036390">
    <property type="entry name" value="WH_DNA-bd_sf"/>
</dbReference>
<dbReference type="PROSITE" id="PS50931">
    <property type="entry name" value="HTH_LYSR"/>
    <property type="match status" value="1"/>
</dbReference>
<dbReference type="Pfam" id="PF03466">
    <property type="entry name" value="LysR_substrate"/>
    <property type="match status" value="1"/>
</dbReference>
<keyword evidence="4" id="KW-0804">Transcription</keyword>
<evidence type="ECO:0000313" key="6">
    <source>
        <dbReference type="EMBL" id="TQL63091.1"/>
    </source>
</evidence>
<protein>
    <submittedName>
        <fullName evidence="6">DNA-binding transcriptional LysR family regulator</fullName>
    </submittedName>
</protein>
<dbReference type="PANTHER" id="PTHR30346">
    <property type="entry name" value="TRANSCRIPTIONAL DUAL REGULATOR HCAR-RELATED"/>
    <property type="match status" value="1"/>
</dbReference>
<keyword evidence="2" id="KW-0805">Transcription regulation</keyword>
<accession>A0A542ZRX3</accession>
<dbReference type="EMBL" id="VFOR01000001">
    <property type="protein sequence ID" value="TQL63091.1"/>
    <property type="molecule type" value="Genomic_DNA"/>
</dbReference>
<dbReference type="GO" id="GO:0032993">
    <property type="term" value="C:protein-DNA complex"/>
    <property type="evidence" value="ECO:0007669"/>
    <property type="project" value="TreeGrafter"/>
</dbReference>
<dbReference type="InterPro" id="IPR005119">
    <property type="entry name" value="LysR_subst-bd"/>
</dbReference>
<dbReference type="SUPFAM" id="SSF46785">
    <property type="entry name" value="Winged helix' DNA-binding domain"/>
    <property type="match status" value="1"/>
</dbReference>
<dbReference type="Pfam" id="PF00126">
    <property type="entry name" value="HTH_1"/>
    <property type="match status" value="1"/>
</dbReference>
<dbReference type="RefSeq" id="WP_142092853.1">
    <property type="nucleotide sequence ID" value="NZ_BAAAMD010000001.1"/>
</dbReference>
<dbReference type="OrthoDB" id="3673085at2"/>